<feature type="transmembrane region" description="Helical" evidence="1">
    <location>
        <begin position="37"/>
        <end position="55"/>
    </location>
</feature>
<comment type="caution">
    <text evidence="2">The sequence shown here is derived from an EMBL/GenBank/DDBJ whole genome shotgun (WGS) entry which is preliminary data.</text>
</comment>
<evidence type="ECO:0000256" key="1">
    <source>
        <dbReference type="SAM" id="Phobius"/>
    </source>
</evidence>
<name>A0A7W7Y9F9_9BACT</name>
<keyword evidence="3" id="KW-1185">Reference proteome</keyword>
<evidence type="ECO:0000313" key="2">
    <source>
        <dbReference type="EMBL" id="MBB5032051.1"/>
    </source>
</evidence>
<sequence>MKREDHVAQLSVSLILQVVVVLMLSSIRGHYYPFNEYLLADVFLGSSLLPVLAALRRGDWIKKLAASALAMLPLAYIGLKIAADLPKCLELLSKS</sequence>
<keyword evidence="1" id="KW-1133">Transmembrane helix</keyword>
<dbReference type="Proteomes" id="UP000590740">
    <property type="component" value="Unassembled WGS sequence"/>
</dbReference>
<protein>
    <submittedName>
        <fullName evidence="2">Uncharacterized protein</fullName>
    </submittedName>
</protein>
<keyword evidence="1" id="KW-0472">Membrane</keyword>
<dbReference type="AlphaFoldDB" id="A0A7W7Y9F9"/>
<feature type="transmembrane region" description="Helical" evidence="1">
    <location>
        <begin position="12"/>
        <end position="31"/>
    </location>
</feature>
<gene>
    <name evidence="2" type="ORF">HNQ65_001619</name>
</gene>
<evidence type="ECO:0000313" key="3">
    <source>
        <dbReference type="Proteomes" id="UP000590740"/>
    </source>
</evidence>
<accession>A0A7W7Y9F9</accession>
<reference evidence="2 3" key="1">
    <citation type="submission" date="2020-08" db="EMBL/GenBank/DDBJ databases">
        <title>Genomic Encyclopedia of Type Strains, Phase IV (KMG-IV): sequencing the most valuable type-strain genomes for metagenomic binning, comparative biology and taxonomic classification.</title>
        <authorList>
            <person name="Goeker M."/>
        </authorList>
    </citation>
    <scope>NUCLEOTIDE SEQUENCE [LARGE SCALE GENOMIC DNA]</scope>
    <source>
        <strain evidence="2 3">DSM 12252</strain>
    </source>
</reference>
<proteinExistence type="predicted"/>
<organism evidence="2 3">
    <name type="scientific">Prosthecobacter vanneervenii</name>
    <dbReference type="NCBI Taxonomy" id="48466"/>
    <lineage>
        <taxon>Bacteria</taxon>
        <taxon>Pseudomonadati</taxon>
        <taxon>Verrucomicrobiota</taxon>
        <taxon>Verrucomicrobiia</taxon>
        <taxon>Verrucomicrobiales</taxon>
        <taxon>Verrucomicrobiaceae</taxon>
        <taxon>Prosthecobacter</taxon>
    </lineage>
</organism>
<keyword evidence="1" id="KW-0812">Transmembrane</keyword>
<dbReference type="EMBL" id="JACHIG010000002">
    <property type="protein sequence ID" value="MBB5032051.1"/>
    <property type="molecule type" value="Genomic_DNA"/>
</dbReference>